<feature type="compositionally biased region" description="Low complexity" evidence="1">
    <location>
        <begin position="217"/>
        <end position="254"/>
    </location>
</feature>
<sequence length="480" mass="52629">MTTNVLLHNQRFWTPLMHIQVKHSCSKPLSAQQQGSSSPDSAKIPSRTTPSRSSSRVPDEQIAKTDEIISISSDGESDLEDDCHDGSQKSLMHVSNQSTPASIAPEGSKKPVCRITPSMSTWDEWIRTDNKQDAPTDAICLERIMDTATASLSWTRSVVGDTDADHEQPPASAASRQQSFTGLHCTPTTQIKKVPAKASPSPGLPVGNCDAIYTEDATPMMSPSPASAESTTSSLASPFCSPRTPASTRTSTPAVSQRDTVSLKSSSYDVEPMQANSSPIATYDSMNTPRDPSTAQSQFLDGSKVEPNIYGHMNGKNMDTGSSMSHSRQQIRPKTLSEDSQWRDRDDSPGQDGTSTQSDTEYCPSSTDNENEGSRNQDNDKDEGSQQGSRKRRKFGNPAVSKSPSKRNYPDASTNEHRPRDLLFPAMSPPSTNDIDGVRAEFNKWALQNVLLQRTIINRRATFQLQFKWDLCRKHGHVIH</sequence>
<protein>
    <submittedName>
        <fullName evidence="2">Thioredoxin reductase</fullName>
    </submittedName>
</protein>
<gene>
    <name evidence="2" type="ORF">VFPPC_12364</name>
</gene>
<dbReference type="KEGG" id="pchm:VFPPC_12364"/>
<dbReference type="Proteomes" id="UP000078397">
    <property type="component" value="Unassembled WGS sequence"/>
</dbReference>
<name>A0A179EWL4_METCM</name>
<feature type="compositionally biased region" description="Polar residues" evidence="1">
    <location>
        <begin position="317"/>
        <end position="332"/>
    </location>
</feature>
<dbReference type="EMBL" id="LSBJ02000005">
    <property type="protein sequence ID" value="OAQ57566.2"/>
    <property type="molecule type" value="Genomic_DNA"/>
</dbReference>
<dbReference type="GeneID" id="28854266"/>
<dbReference type="RefSeq" id="XP_018135875.2">
    <property type="nucleotide sequence ID" value="XM_018290272.2"/>
</dbReference>
<evidence type="ECO:0000313" key="3">
    <source>
        <dbReference type="Proteomes" id="UP000078397"/>
    </source>
</evidence>
<feature type="compositionally biased region" description="Basic and acidic residues" evidence="1">
    <location>
        <begin position="372"/>
        <end position="384"/>
    </location>
</feature>
<feature type="compositionally biased region" description="Polar residues" evidence="1">
    <location>
        <begin position="27"/>
        <end position="40"/>
    </location>
</feature>
<feature type="region of interest" description="Disordered" evidence="1">
    <location>
        <begin position="161"/>
        <end position="180"/>
    </location>
</feature>
<accession>A0A179EWL4</accession>
<feature type="compositionally biased region" description="Polar residues" evidence="1">
    <location>
        <begin position="255"/>
        <end position="300"/>
    </location>
</feature>
<feature type="compositionally biased region" description="Polar residues" evidence="1">
    <location>
        <begin position="88"/>
        <end position="101"/>
    </location>
</feature>
<feature type="region of interest" description="Disordered" evidence="1">
    <location>
        <begin position="217"/>
        <end position="430"/>
    </location>
</feature>
<dbReference type="OrthoDB" id="4927382at2759"/>
<feature type="compositionally biased region" description="Basic and acidic residues" evidence="1">
    <location>
        <begin position="57"/>
        <end position="67"/>
    </location>
</feature>
<comment type="caution">
    <text evidence="2">The sequence shown here is derived from an EMBL/GenBank/DDBJ whole genome shotgun (WGS) entry which is preliminary data.</text>
</comment>
<reference evidence="2 3" key="1">
    <citation type="journal article" date="2016" name="PLoS Pathog.">
        <title>Biosynthesis of antibiotic leucinostatins in bio-control fungus Purpureocillium lilacinum and their inhibition on phytophthora revealed by genome mining.</title>
        <authorList>
            <person name="Wang G."/>
            <person name="Liu Z."/>
            <person name="Lin R."/>
            <person name="Li E."/>
            <person name="Mao Z."/>
            <person name="Ling J."/>
            <person name="Yang Y."/>
            <person name="Yin W.B."/>
            <person name="Xie B."/>
        </authorList>
    </citation>
    <scope>NUCLEOTIDE SEQUENCE [LARGE SCALE GENOMIC DNA]</scope>
    <source>
        <strain evidence="2">170</strain>
    </source>
</reference>
<organism evidence="2 3">
    <name type="scientific">Pochonia chlamydosporia 170</name>
    <dbReference type="NCBI Taxonomy" id="1380566"/>
    <lineage>
        <taxon>Eukaryota</taxon>
        <taxon>Fungi</taxon>
        <taxon>Dikarya</taxon>
        <taxon>Ascomycota</taxon>
        <taxon>Pezizomycotina</taxon>
        <taxon>Sordariomycetes</taxon>
        <taxon>Hypocreomycetidae</taxon>
        <taxon>Hypocreales</taxon>
        <taxon>Clavicipitaceae</taxon>
        <taxon>Pochonia</taxon>
    </lineage>
</organism>
<evidence type="ECO:0000256" key="1">
    <source>
        <dbReference type="SAM" id="MobiDB-lite"/>
    </source>
</evidence>
<feature type="region of interest" description="Disordered" evidence="1">
    <location>
        <begin position="191"/>
        <end position="210"/>
    </location>
</feature>
<dbReference type="AlphaFoldDB" id="A0A179EWL4"/>
<feature type="region of interest" description="Disordered" evidence="1">
    <location>
        <begin position="25"/>
        <end position="109"/>
    </location>
</feature>
<feature type="compositionally biased region" description="Basic and acidic residues" evidence="1">
    <location>
        <begin position="335"/>
        <end position="348"/>
    </location>
</feature>
<evidence type="ECO:0000313" key="2">
    <source>
        <dbReference type="EMBL" id="OAQ57566.2"/>
    </source>
</evidence>
<keyword evidence="3" id="KW-1185">Reference proteome</keyword>
<feature type="compositionally biased region" description="Polar residues" evidence="1">
    <location>
        <begin position="351"/>
        <end position="368"/>
    </location>
</feature>
<feature type="compositionally biased region" description="Low complexity" evidence="1">
    <location>
        <begin position="45"/>
        <end position="56"/>
    </location>
</feature>
<dbReference type="STRING" id="1380566.A0A179EWL4"/>
<proteinExistence type="predicted"/>